<dbReference type="EMBL" id="JARJCM010000061">
    <property type="protein sequence ID" value="KAJ7033911.1"/>
    <property type="molecule type" value="Genomic_DNA"/>
</dbReference>
<reference evidence="1" key="1">
    <citation type="submission" date="2023-03" db="EMBL/GenBank/DDBJ databases">
        <title>Massive genome expansion in bonnet fungi (Mycena s.s.) driven by repeated elements and novel gene families across ecological guilds.</title>
        <authorList>
            <consortium name="Lawrence Berkeley National Laboratory"/>
            <person name="Harder C.B."/>
            <person name="Miyauchi S."/>
            <person name="Viragh M."/>
            <person name="Kuo A."/>
            <person name="Thoen E."/>
            <person name="Andreopoulos B."/>
            <person name="Lu D."/>
            <person name="Skrede I."/>
            <person name="Drula E."/>
            <person name="Henrissat B."/>
            <person name="Morin E."/>
            <person name="Kohler A."/>
            <person name="Barry K."/>
            <person name="LaButti K."/>
            <person name="Morin E."/>
            <person name="Salamov A."/>
            <person name="Lipzen A."/>
            <person name="Mereny Z."/>
            <person name="Hegedus B."/>
            <person name="Baldrian P."/>
            <person name="Stursova M."/>
            <person name="Weitz H."/>
            <person name="Taylor A."/>
            <person name="Grigoriev I.V."/>
            <person name="Nagy L.G."/>
            <person name="Martin F."/>
            <person name="Kauserud H."/>
        </authorList>
    </citation>
    <scope>NUCLEOTIDE SEQUENCE</scope>
    <source>
        <strain evidence="1">CBHHK200</strain>
    </source>
</reference>
<name>A0AAD6SVK5_9AGAR</name>
<keyword evidence="2" id="KW-1185">Reference proteome</keyword>
<evidence type="ECO:0000313" key="1">
    <source>
        <dbReference type="EMBL" id="KAJ7033911.1"/>
    </source>
</evidence>
<dbReference type="Proteomes" id="UP001218188">
    <property type="component" value="Unassembled WGS sequence"/>
</dbReference>
<gene>
    <name evidence="1" type="ORF">C8F04DRAFT_880207</name>
</gene>
<comment type="caution">
    <text evidence="1">The sequence shown here is derived from an EMBL/GenBank/DDBJ whole genome shotgun (WGS) entry which is preliminary data.</text>
</comment>
<accession>A0AAD6SVK5</accession>
<dbReference type="AlphaFoldDB" id="A0AAD6SVK5"/>
<proteinExistence type="predicted"/>
<organism evidence="1 2">
    <name type="scientific">Mycena alexandri</name>
    <dbReference type="NCBI Taxonomy" id="1745969"/>
    <lineage>
        <taxon>Eukaryota</taxon>
        <taxon>Fungi</taxon>
        <taxon>Dikarya</taxon>
        <taxon>Basidiomycota</taxon>
        <taxon>Agaricomycotina</taxon>
        <taxon>Agaricomycetes</taxon>
        <taxon>Agaricomycetidae</taxon>
        <taxon>Agaricales</taxon>
        <taxon>Marasmiineae</taxon>
        <taxon>Mycenaceae</taxon>
        <taxon>Mycena</taxon>
    </lineage>
</organism>
<feature type="non-terminal residue" evidence="1">
    <location>
        <position position="53"/>
    </location>
</feature>
<protein>
    <submittedName>
        <fullName evidence="1">Uncharacterized protein</fullName>
    </submittedName>
</protein>
<evidence type="ECO:0000313" key="2">
    <source>
        <dbReference type="Proteomes" id="UP001218188"/>
    </source>
</evidence>
<sequence length="53" mass="6287">VAPESVTDYLEKFWMKEVTLWSAVYRVDRTIFDLGDTNMLVEAWHHLLKGDFL</sequence>
<feature type="non-terminal residue" evidence="1">
    <location>
        <position position="1"/>
    </location>
</feature>